<dbReference type="SUPFAM" id="SSF88723">
    <property type="entry name" value="PIN domain-like"/>
    <property type="match status" value="1"/>
</dbReference>
<comment type="similarity">
    <text evidence="6">Belongs to the PINc/VapC protein family.</text>
</comment>
<dbReference type="GO" id="GO:0090729">
    <property type="term" value="F:toxin activity"/>
    <property type="evidence" value="ECO:0007669"/>
    <property type="project" value="UniProtKB-KW"/>
</dbReference>
<sequence>MGRLIVDTSGYLAGTAARHPLCGAIQSILRAVMEPPVISPFVIAEIDYMVLAKVGVAQELAAIDDLTGGAYEIAEVDADDVRSARSLVARHRDLKIGITDAFNAVLADRYDTNEILTTDERHFRAITPLSRRFDAFALLPADRL</sequence>
<keyword evidence="2 6" id="KW-0540">Nuclease</keyword>
<dbReference type="OrthoDB" id="32665at2"/>
<evidence type="ECO:0000256" key="5">
    <source>
        <dbReference type="ARBA" id="ARBA00022842"/>
    </source>
</evidence>
<organism evidence="7 8">
    <name type="scientific">Frankia canadensis</name>
    <dbReference type="NCBI Taxonomy" id="1836972"/>
    <lineage>
        <taxon>Bacteria</taxon>
        <taxon>Bacillati</taxon>
        <taxon>Actinomycetota</taxon>
        <taxon>Actinomycetes</taxon>
        <taxon>Frankiales</taxon>
        <taxon>Frankiaceae</taxon>
        <taxon>Frankia</taxon>
    </lineage>
</organism>
<dbReference type="EMBL" id="FZMO01000223">
    <property type="protein sequence ID" value="SNQ49046.1"/>
    <property type="molecule type" value="Genomic_DNA"/>
</dbReference>
<dbReference type="EC" id="3.1.-.-" evidence="6"/>
<dbReference type="HAMAP" id="MF_00265">
    <property type="entry name" value="VapC_Nob1"/>
    <property type="match status" value="1"/>
</dbReference>
<dbReference type="InterPro" id="IPR022907">
    <property type="entry name" value="VapC_family"/>
</dbReference>
<evidence type="ECO:0000256" key="4">
    <source>
        <dbReference type="ARBA" id="ARBA00022801"/>
    </source>
</evidence>
<gene>
    <name evidence="6 7" type="primary">vapC</name>
    <name evidence="7" type="ORF">FRACA_30049</name>
</gene>
<keyword evidence="1 6" id="KW-1277">Toxin-antitoxin system</keyword>
<dbReference type="Proteomes" id="UP000234331">
    <property type="component" value="Unassembled WGS sequence"/>
</dbReference>
<evidence type="ECO:0000256" key="1">
    <source>
        <dbReference type="ARBA" id="ARBA00022649"/>
    </source>
</evidence>
<dbReference type="GO" id="GO:0004540">
    <property type="term" value="F:RNA nuclease activity"/>
    <property type="evidence" value="ECO:0007669"/>
    <property type="project" value="InterPro"/>
</dbReference>
<protein>
    <recommendedName>
        <fullName evidence="6">Ribonuclease VapC</fullName>
        <shortName evidence="6">RNase VapC</shortName>
        <ecNumber evidence="6">3.1.-.-</ecNumber>
    </recommendedName>
    <alternativeName>
        <fullName evidence="6">Toxin VapC</fullName>
    </alternativeName>
</protein>
<keyword evidence="8" id="KW-1185">Reference proteome</keyword>
<evidence type="ECO:0000256" key="2">
    <source>
        <dbReference type="ARBA" id="ARBA00022722"/>
    </source>
</evidence>
<comment type="cofactor">
    <cofactor evidence="6">
        <name>Mg(2+)</name>
        <dbReference type="ChEBI" id="CHEBI:18420"/>
    </cofactor>
</comment>
<dbReference type="Gene3D" id="3.40.50.1010">
    <property type="entry name" value="5'-nuclease"/>
    <property type="match status" value="1"/>
</dbReference>
<feature type="binding site" evidence="6">
    <location>
        <position position="7"/>
    </location>
    <ligand>
        <name>Mg(2+)</name>
        <dbReference type="ChEBI" id="CHEBI:18420"/>
    </ligand>
</feature>
<dbReference type="RefSeq" id="WP_101832602.1">
    <property type="nucleotide sequence ID" value="NZ_FZMO01000223.1"/>
</dbReference>
<keyword evidence="5 6" id="KW-0460">Magnesium</keyword>
<keyword evidence="4 6" id="KW-0378">Hydrolase</keyword>
<accession>A0A2I2KTR4</accession>
<reference evidence="7 8" key="1">
    <citation type="submission" date="2017-06" db="EMBL/GenBank/DDBJ databases">
        <authorList>
            <person name="Kim H.J."/>
            <person name="Triplett B.A."/>
        </authorList>
    </citation>
    <scope>NUCLEOTIDE SEQUENCE [LARGE SCALE GENOMIC DNA]</scope>
    <source>
        <strain evidence="7">FRACA_ARgP5</strain>
    </source>
</reference>
<proteinExistence type="inferred from homology"/>
<name>A0A2I2KTR4_9ACTN</name>
<evidence type="ECO:0000313" key="8">
    <source>
        <dbReference type="Proteomes" id="UP000234331"/>
    </source>
</evidence>
<evidence type="ECO:0000256" key="6">
    <source>
        <dbReference type="HAMAP-Rule" id="MF_00265"/>
    </source>
</evidence>
<comment type="function">
    <text evidence="6">Toxic component of a toxin-antitoxin (TA) system. An RNase.</text>
</comment>
<evidence type="ECO:0000313" key="7">
    <source>
        <dbReference type="EMBL" id="SNQ49046.1"/>
    </source>
</evidence>
<evidence type="ECO:0000256" key="3">
    <source>
        <dbReference type="ARBA" id="ARBA00022723"/>
    </source>
</evidence>
<dbReference type="GO" id="GO:0000287">
    <property type="term" value="F:magnesium ion binding"/>
    <property type="evidence" value="ECO:0007669"/>
    <property type="project" value="UniProtKB-UniRule"/>
</dbReference>
<dbReference type="InterPro" id="IPR029060">
    <property type="entry name" value="PIN-like_dom_sf"/>
</dbReference>
<keyword evidence="3 6" id="KW-0479">Metal-binding</keyword>
<feature type="binding site" evidence="6">
    <location>
        <position position="100"/>
    </location>
    <ligand>
        <name>Mg(2+)</name>
        <dbReference type="ChEBI" id="CHEBI:18420"/>
    </ligand>
</feature>
<keyword evidence="6" id="KW-0800">Toxin</keyword>
<dbReference type="AlphaFoldDB" id="A0A2I2KTR4"/>
<dbReference type="GO" id="GO:0016787">
    <property type="term" value="F:hydrolase activity"/>
    <property type="evidence" value="ECO:0007669"/>
    <property type="project" value="UniProtKB-KW"/>
</dbReference>